<reference evidence="1" key="2">
    <citation type="journal article" date="2015" name="Data Brief">
        <title>Shoot transcriptome of the giant reed, Arundo donax.</title>
        <authorList>
            <person name="Barrero R.A."/>
            <person name="Guerrero F.D."/>
            <person name="Moolhuijzen P."/>
            <person name="Goolsby J.A."/>
            <person name="Tidwell J."/>
            <person name="Bellgard S.E."/>
            <person name="Bellgard M.I."/>
        </authorList>
    </citation>
    <scope>NUCLEOTIDE SEQUENCE</scope>
    <source>
        <tissue evidence="1">Shoot tissue taken approximately 20 cm above the soil surface</tissue>
    </source>
</reference>
<accession>A0A0A9BFR4</accession>
<organism evidence="1">
    <name type="scientific">Arundo donax</name>
    <name type="common">Giant reed</name>
    <name type="synonym">Donax arundinaceus</name>
    <dbReference type="NCBI Taxonomy" id="35708"/>
    <lineage>
        <taxon>Eukaryota</taxon>
        <taxon>Viridiplantae</taxon>
        <taxon>Streptophyta</taxon>
        <taxon>Embryophyta</taxon>
        <taxon>Tracheophyta</taxon>
        <taxon>Spermatophyta</taxon>
        <taxon>Magnoliopsida</taxon>
        <taxon>Liliopsida</taxon>
        <taxon>Poales</taxon>
        <taxon>Poaceae</taxon>
        <taxon>PACMAD clade</taxon>
        <taxon>Arundinoideae</taxon>
        <taxon>Arundineae</taxon>
        <taxon>Arundo</taxon>
    </lineage>
</organism>
<sequence>MVGSPFLS</sequence>
<reference evidence="1" key="1">
    <citation type="submission" date="2014-09" db="EMBL/GenBank/DDBJ databases">
        <authorList>
            <person name="Magalhaes I.L.F."/>
            <person name="Oliveira U."/>
            <person name="Santos F.R."/>
            <person name="Vidigal T.H.D.A."/>
            <person name="Brescovit A.D."/>
            <person name="Santos A.J."/>
        </authorList>
    </citation>
    <scope>NUCLEOTIDE SEQUENCE</scope>
    <source>
        <tissue evidence="1">Shoot tissue taken approximately 20 cm above the soil surface</tissue>
    </source>
</reference>
<evidence type="ECO:0000313" key="1">
    <source>
        <dbReference type="EMBL" id="JAD62834.1"/>
    </source>
</evidence>
<protein>
    <submittedName>
        <fullName evidence="1">Uncharacterized protein</fullName>
    </submittedName>
</protein>
<dbReference type="EMBL" id="GBRH01235061">
    <property type="protein sequence ID" value="JAD62834.1"/>
    <property type="molecule type" value="Transcribed_RNA"/>
</dbReference>
<name>A0A0A9BFR4_ARUDO</name>
<proteinExistence type="predicted"/>